<evidence type="ECO:0000313" key="1">
    <source>
        <dbReference type="EMBL" id="ENV21669.1"/>
    </source>
</evidence>
<dbReference type="EMBL" id="APPK01000038">
    <property type="protein sequence ID" value="ENV21669.1"/>
    <property type="molecule type" value="Genomic_DNA"/>
</dbReference>
<name>N8YK26_ACIBZ</name>
<dbReference type="AlphaFoldDB" id="N8YK26"/>
<dbReference type="RefSeq" id="WP_004831011.1">
    <property type="nucleotide sequence ID" value="NZ_KB849468.1"/>
</dbReference>
<evidence type="ECO:0000313" key="2">
    <source>
        <dbReference type="Proteomes" id="UP000013270"/>
    </source>
</evidence>
<reference evidence="1 2" key="1">
    <citation type="submission" date="2013-02" db="EMBL/GenBank/DDBJ databases">
        <title>The Genome Sequence of Acinetobacter bereziniae NIPH 3.</title>
        <authorList>
            <consortium name="The Broad Institute Genome Sequencing Platform"/>
            <consortium name="The Broad Institute Genome Sequencing Center for Infectious Disease"/>
            <person name="Cerqueira G."/>
            <person name="Feldgarden M."/>
            <person name="Courvalin P."/>
            <person name="Perichon B."/>
            <person name="Grillot-Courvalin C."/>
            <person name="Clermont D."/>
            <person name="Rocha E."/>
            <person name="Yoon E.-J."/>
            <person name="Nemec A."/>
            <person name="Walker B."/>
            <person name="Young S.K."/>
            <person name="Zeng Q."/>
            <person name="Gargeya S."/>
            <person name="Fitzgerald M."/>
            <person name="Haas B."/>
            <person name="Abouelleil A."/>
            <person name="Alvarado L."/>
            <person name="Arachchi H.M."/>
            <person name="Berlin A.M."/>
            <person name="Chapman S.B."/>
            <person name="Dewar J."/>
            <person name="Goldberg J."/>
            <person name="Griggs A."/>
            <person name="Gujja S."/>
            <person name="Hansen M."/>
            <person name="Howarth C."/>
            <person name="Imamovic A."/>
            <person name="Larimer J."/>
            <person name="McCowan C."/>
            <person name="Murphy C."/>
            <person name="Neiman D."/>
            <person name="Pearson M."/>
            <person name="Priest M."/>
            <person name="Roberts A."/>
            <person name="Saif S."/>
            <person name="Shea T."/>
            <person name="Sisk P."/>
            <person name="Sykes S."/>
            <person name="Wortman J."/>
            <person name="Nusbaum C."/>
            <person name="Birren B."/>
        </authorList>
    </citation>
    <scope>NUCLEOTIDE SEQUENCE [LARGE SCALE GENOMIC DNA]</scope>
    <source>
        <strain evidence="1 2">NIPH 3</strain>
    </source>
</reference>
<dbReference type="HOGENOM" id="CLU_1648425_0_0_6"/>
<comment type="caution">
    <text evidence="1">The sequence shown here is derived from an EMBL/GenBank/DDBJ whole genome shotgun (WGS) entry which is preliminary data.</text>
</comment>
<sequence>MRKKLLFVLLIIAFTSIQFSFANVKYVHEKDKRQCSFIDNNQKILLAGVDEKTYFFFPCNKIISTYDVKFSQGTYLISELLLSTTPQTDQRYIRTIKNINNKFYDDKKLSYLLSTCVSLTKNSNQNLVKYLVNKKMTWKEYAILMMALYQLIKRFFYMIN</sequence>
<proteinExistence type="predicted"/>
<protein>
    <submittedName>
        <fullName evidence="1">Uncharacterized protein</fullName>
    </submittedName>
</protein>
<dbReference type="Proteomes" id="UP000013270">
    <property type="component" value="Unassembled WGS sequence"/>
</dbReference>
<accession>N8YK26</accession>
<gene>
    <name evidence="1" type="ORF">F963_02485</name>
</gene>
<organism evidence="1 2">
    <name type="scientific">Acinetobacter bereziniae NIPH 3</name>
    <dbReference type="NCBI Taxonomy" id="1217651"/>
    <lineage>
        <taxon>Bacteria</taxon>
        <taxon>Pseudomonadati</taxon>
        <taxon>Pseudomonadota</taxon>
        <taxon>Gammaproteobacteria</taxon>
        <taxon>Moraxellales</taxon>
        <taxon>Moraxellaceae</taxon>
        <taxon>Acinetobacter</taxon>
    </lineage>
</organism>